<dbReference type="SUPFAM" id="SSF56801">
    <property type="entry name" value="Acetyl-CoA synthetase-like"/>
    <property type="match status" value="1"/>
</dbReference>
<dbReference type="InterPro" id="IPR029058">
    <property type="entry name" value="AB_hydrolase_fold"/>
</dbReference>
<dbReference type="InterPro" id="IPR010071">
    <property type="entry name" value="AA_adenyl_dom"/>
</dbReference>
<dbReference type="InterPro" id="IPR020806">
    <property type="entry name" value="PKS_PP-bd"/>
</dbReference>
<dbReference type="Gene3D" id="2.30.38.10">
    <property type="entry name" value="Luciferase, Domain 3"/>
    <property type="match status" value="1"/>
</dbReference>
<dbReference type="FunFam" id="3.40.50.980:FF:000001">
    <property type="entry name" value="Non-ribosomal peptide synthetase"/>
    <property type="match status" value="1"/>
</dbReference>
<dbReference type="Gene3D" id="3.40.50.980">
    <property type="match status" value="2"/>
</dbReference>
<dbReference type="Gene3D" id="3.40.50.720">
    <property type="entry name" value="NAD(P)-binding Rossmann-like Domain"/>
    <property type="match status" value="1"/>
</dbReference>
<evidence type="ECO:0000256" key="1">
    <source>
        <dbReference type="ARBA" id="ARBA00001957"/>
    </source>
</evidence>
<dbReference type="FunFam" id="3.30.559.10:FF:000012">
    <property type="entry name" value="Non-ribosomal peptide synthetase"/>
    <property type="match status" value="1"/>
</dbReference>
<dbReference type="InterPro" id="IPR009081">
    <property type="entry name" value="PP-bd_ACP"/>
</dbReference>
<dbReference type="Proteomes" id="UP001431572">
    <property type="component" value="Chromosome 1"/>
</dbReference>
<dbReference type="GO" id="GO:0031177">
    <property type="term" value="F:phosphopantetheine binding"/>
    <property type="evidence" value="ECO:0007669"/>
    <property type="project" value="InterPro"/>
</dbReference>
<gene>
    <name evidence="6" type="ORF">HXX08_06885</name>
    <name evidence="7" type="ORF">OZ401_000725</name>
</gene>
<dbReference type="InterPro" id="IPR001242">
    <property type="entry name" value="Condensation_dom"/>
</dbReference>
<dbReference type="Gene3D" id="3.30.300.30">
    <property type="match status" value="1"/>
</dbReference>
<dbReference type="InterPro" id="IPR000873">
    <property type="entry name" value="AMP-dep_synth/lig_dom"/>
</dbReference>
<dbReference type="PROSITE" id="PS00012">
    <property type="entry name" value="PHOSPHOPANTETHEINE"/>
    <property type="match status" value="1"/>
</dbReference>
<evidence type="ECO:0000256" key="4">
    <source>
        <dbReference type="ARBA" id="ARBA00022553"/>
    </source>
</evidence>
<dbReference type="Pfam" id="PF00668">
    <property type="entry name" value="Condensation"/>
    <property type="match status" value="1"/>
</dbReference>
<dbReference type="InterPro" id="IPR020845">
    <property type="entry name" value="AMP-binding_CS"/>
</dbReference>
<comment type="similarity">
    <text evidence="2">Belongs to the ATP-dependent AMP-binding enzyme family.</text>
</comment>
<evidence type="ECO:0000313" key="8">
    <source>
        <dbReference type="Proteomes" id="UP000521676"/>
    </source>
</evidence>
<dbReference type="CDD" id="cd19531">
    <property type="entry name" value="LCL_NRPS-like"/>
    <property type="match status" value="1"/>
</dbReference>
<dbReference type="Gene3D" id="3.30.559.10">
    <property type="entry name" value="Chloramphenicol acetyltransferase-like domain"/>
    <property type="match status" value="1"/>
</dbReference>
<dbReference type="GO" id="GO:0003824">
    <property type="term" value="F:catalytic activity"/>
    <property type="evidence" value="ECO:0007669"/>
    <property type="project" value="InterPro"/>
</dbReference>
<keyword evidence="4" id="KW-0597">Phosphoprotein</keyword>
<dbReference type="InterPro" id="IPR025110">
    <property type="entry name" value="AMP-bd_C"/>
</dbReference>
<dbReference type="CDD" id="cd05930">
    <property type="entry name" value="A_NRPS"/>
    <property type="match status" value="1"/>
</dbReference>
<evidence type="ECO:0000256" key="2">
    <source>
        <dbReference type="ARBA" id="ARBA00006432"/>
    </source>
</evidence>
<dbReference type="GO" id="GO:0005829">
    <property type="term" value="C:cytosol"/>
    <property type="evidence" value="ECO:0007669"/>
    <property type="project" value="TreeGrafter"/>
</dbReference>
<dbReference type="InterPro" id="IPR023213">
    <property type="entry name" value="CAT-like_dom_sf"/>
</dbReference>
<proteinExistence type="inferred from homology"/>
<evidence type="ECO:0000313" key="9">
    <source>
        <dbReference type="Proteomes" id="UP001431572"/>
    </source>
</evidence>
<dbReference type="Proteomes" id="UP000521676">
    <property type="component" value="Unassembled WGS sequence"/>
</dbReference>
<reference evidence="7" key="2">
    <citation type="journal article" date="2024" name="Nature">
        <title>Anoxygenic phototroph of the Chloroflexota uses a type I reaction centre.</title>
        <authorList>
            <person name="Tsuji J.M."/>
            <person name="Shaw N.A."/>
            <person name="Nagashima S."/>
            <person name="Venkiteswaran J.J."/>
            <person name="Schiff S.L."/>
            <person name="Watanabe T."/>
            <person name="Fukui M."/>
            <person name="Hanada S."/>
            <person name="Tank M."/>
            <person name="Neufeld J.D."/>
        </authorList>
    </citation>
    <scope>NUCLEOTIDE SEQUENCE</scope>
    <source>
        <strain evidence="7">L227-S17</strain>
    </source>
</reference>
<dbReference type="NCBIfam" id="TIGR01733">
    <property type="entry name" value="AA-adenyl-dom"/>
    <property type="match status" value="1"/>
</dbReference>
<dbReference type="Pfam" id="PF00550">
    <property type="entry name" value="PP-binding"/>
    <property type="match status" value="1"/>
</dbReference>
<dbReference type="FunFam" id="1.10.1200.10:FF:000005">
    <property type="entry name" value="Nonribosomal peptide synthetase 1"/>
    <property type="match status" value="1"/>
</dbReference>
<evidence type="ECO:0000259" key="5">
    <source>
        <dbReference type="PROSITE" id="PS50075"/>
    </source>
</evidence>
<dbReference type="InterPro" id="IPR045851">
    <property type="entry name" value="AMP-bd_C_sf"/>
</dbReference>
<dbReference type="InterPro" id="IPR006162">
    <property type="entry name" value="Ppantetheine_attach_site"/>
</dbReference>
<keyword evidence="3" id="KW-0596">Phosphopantetheine</keyword>
<dbReference type="FunFam" id="3.30.300.30:FF:000010">
    <property type="entry name" value="Enterobactin synthetase component F"/>
    <property type="match status" value="1"/>
</dbReference>
<dbReference type="FunFam" id="3.40.50.12780:FF:000012">
    <property type="entry name" value="Non-ribosomal peptide synthetase"/>
    <property type="match status" value="1"/>
</dbReference>
<dbReference type="InterPro" id="IPR036736">
    <property type="entry name" value="ACP-like_sf"/>
</dbReference>
<evidence type="ECO:0000313" key="7">
    <source>
        <dbReference type="EMBL" id="WJW67459.1"/>
    </source>
</evidence>
<dbReference type="PROSITE" id="PS00455">
    <property type="entry name" value="AMP_BINDING"/>
    <property type="match status" value="1"/>
</dbReference>
<dbReference type="PROSITE" id="PS50075">
    <property type="entry name" value="CARRIER"/>
    <property type="match status" value="1"/>
</dbReference>
<name>A0A8T7M2U5_9CHLR</name>
<dbReference type="Pfam" id="PF13193">
    <property type="entry name" value="AMP-binding_C"/>
    <property type="match status" value="1"/>
</dbReference>
<dbReference type="GO" id="GO:0008610">
    <property type="term" value="P:lipid biosynthetic process"/>
    <property type="evidence" value="ECO:0007669"/>
    <property type="project" value="UniProtKB-ARBA"/>
</dbReference>
<feature type="domain" description="Carrier" evidence="5">
    <location>
        <begin position="1018"/>
        <end position="1093"/>
    </location>
</feature>
<sequence length="1503" mass="166643">MNIERSGENISSGDKMKLLSLLLEQDGLKREEESRIVPRQGVTNPPLSLMQERLWFLEQLGGLGATYNIPAIARLTGRVSEEALAVTFQEIVRRHEVLRTTFSSESGRPVQVIHPSSGFQLEKVDLTGFPEQAREVEAWKIAKEEATRTFDLQNGSLFRVKLLRLHSQDYFLLMTMHHIVGDAWSRYVLIREITLLYRAYAGGEVSPLPEPPIQYADYAIWQRHWFSEEKHSVQLEYWRNKLQGAPSILQFPTDRPRPPIRSYRGGRVNIVFPLELQTALNNLSRQQNATIFMTLLAAFQVLLCRYSGQDDIVIGSPIANRTRLETENLIGFFVNTLVLRGNLSGNPTFLELLHRTSETALEAYAHQELPFEKLVEELHPSRDLSYQPLFQVMFVLQNAPVEPVIMPDLVIQPLSIDNNTAKFDLLLDLAETEQGLKGYLEYSSDLFDESSIKNLLEHFKILLEGIVANPNRRIGELPLLPPQEYNRQILEWNNTKESFPLDACFHHLFSEQTARSPQSIALIFENQQLTYAELEARSNQLGHYLQTLGVSAEVVVGLCVERSLEMVIGLLGILKAGGAYAPLDPAYPQHRIEIMLEDSHAPILLTQSHLQNLMPSHGAQVIYLDQDWSKIAEYPQTPPPDYCTPDNLAYVVFTSGSTGRPKGILAHHRGSLNHLLYTRRAYNISPADTILQNASLVSDASIEDLIGTLIAGCKVVLVSSSDAKDPSALVRTIDEQAVTALLATTPRFLGQLVEAAERVGYHSHSLRLIFVNGEALYHQECQAVQRVFGKQVLVVNQYGPTEGAITCSDYRVTSTNPEQGAVSLGRPISNTEFYLLDNNYQPVPLGVVGEIFIGGVGLARGYIGRPDLSAERFVPHPFSIIPGARLYRTGDLARLNPKGSFEYVGRADHQVKVRGYRVEPGEIEAALAAYSKVSQCAILAREDIPGDKRLVGYLVAKGVQPEVEELREYLKSQLPSYMIPSSFIMLDSFPLTPNGKVDRKALPAPGQFRPNLRQSYNAPRNELEEKLVSLWAEALSLEEVGIYDNFFELGGHSLLAMQLTSRISGTIGKEVSVKLLFLYPTIASMAVALANTTPAEVSGLSIVPPKQADTSHLTIERLPLLPRVLSGEIAPAQSAALSYLPSDLLKLTGLATADILQNWFEQRPILNGFMNTPAGRIALILLPIFGTDLYNDQPGLLKMIGEGVQLAGQVGAKTVSLTGLLPSATNYGRAVLESLDKSVNLPAVTTGHATTAASVVLSLKHILSESGRELPNERVVCLGLGSIGLTVLRLMLQVLPHPQELWLCDLYSRREHLKKIAHEVVNQSGFKGNIRLYESSPTVPDAIYEASLIIGASNVPGIIETTRLKAGTLLVDDSAPHCFEPEKAIRRFEQQGDILFTEGGTLKAPFAIAQQRYLPEAVEARIPPEQFEAITAYKPFNIAGCVLSSILSTDAVGLEPTIGEIRVDTALQHYKRLEELGYGAAELHCNNYELSEERVRAFRENQA</sequence>
<dbReference type="SUPFAM" id="SSF47336">
    <property type="entry name" value="ACP-like"/>
    <property type="match status" value="1"/>
</dbReference>
<comment type="cofactor">
    <cofactor evidence="1">
        <name>pantetheine 4'-phosphate</name>
        <dbReference type="ChEBI" id="CHEBI:47942"/>
    </cofactor>
</comment>
<reference evidence="6 8" key="1">
    <citation type="submission" date="2020-06" db="EMBL/GenBank/DDBJ databases">
        <title>Anoxygenic phototrophic Chloroflexota member uses a Type I reaction center.</title>
        <authorList>
            <person name="Tsuji J.M."/>
            <person name="Shaw N.A."/>
            <person name="Nagashima S."/>
            <person name="Venkiteswaran J."/>
            <person name="Schiff S.L."/>
            <person name="Hanada S."/>
            <person name="Tank M."/>
            <person name="Neufeld J.D."/>
        </authorList>
    </citation>
    <scope>NUCLEOTIDE SEQUENCE [LARGE SCALE GENOMIC DNA]</scope>
    <source>
        <strain evidence="6">L227-S17</strain>
    </source>
</reference>
<accession>A0A8T7M2U5</accession>
<organism evidence="6 8">
    <name type="scientific">Candidatus Chlorohelix allophototropha</name>
    <dbReference type="NCBI Taxonomy" id="3003348"/>
    <lineage>
        <taxon>Bacteria</taxon>
        <taxon>Bacillati</taxon>
        <taxon>Chloroflexota</taxon>
        <taxon>Chloroflexia</taxon>
        <taxon>Candidatus Chloroheliales</taxon>
        <taxon>Candidatus Chloroheliaceae</taxon>
        <taxon>Candidatus Chlorohelix</taxon>
    </lineage>
</organism>
<dbReference type="EMBL" id="CP128399">
    <property type="protein sequence ID" value="WJW67459.1"/>
    <property type="molecule type" value="Genomic_DNA"/>
</dbReference>
<dbReference type="Gene3D" id="3.30.559.30">
    <property type="entry name" value="Nonribosomal peptide synthetase, condensation domain"/>
    <property type="match status" value="1"/>
</dbReference>
<dbReference type="GO" id="GO:0043041">
    <property type="term" value="P:amino acid activation for nonribosomal peptide biosynthetic process"/>
    <property type="evidence" value="ECO:0007669"/>
    <property type="project" value="TreeGrafter"/>
</dbReference>
<dbReference type="FunFam" id="2.30.38.10:FF:000001">
    <property type="entry name" value="Non-ribosomal peptide synthetase PvdI"/>
    <property type="match status" value="1"/>
</dbReference>
<dbReference type="RefSeq" id="WP_341469352.1">
    <property type="nucleotide sequence ID" value="NZ_CP128399.1"/>
</dbReference>
<evidence type="ECO:0000313" key="6">
    <source>
        <dbReference type="EMBL" id="NWJ45586.1"/>
    </source>
</evidence>
<dbReference type="SUPFAM" id="SSF52777">
    <property type="entry name" value="CoA-dependent acyltransferases"/>
    <property type="match status" value="2"/>
</dbReference>
<dbReference type="PANTHER" id="PTHR45527">
    <property type="entry name" value="NONRIBOSOMAL PEPTIDE SYNTHETASE"/>
    <property type="match status" value="1"/>
</dbReference>
<dbReference type="EMBL" id="JACATZ010000001">
    <property type="protein sequence ID" value="NWJ45586.1"/>
    <property type="molecule type" value="Genomic_DNA"/>
</dbReference>
<dbReference type="SMART" id="SM00823">
    <property type="entry name" value="PKS_PP"/>
    <property type="match status" value="1"/>
</dbReference>
<dbReference type="Pfam" id="PF00501">
    <property type="entry name" value="AMP-binding"/>
    <property type="match status" value="1"/>
</dbReference>
<keyword evidence="9" id="KW-1185">Reference proteome</keyword>
<dbReference type="GO" id="GO:0044550">
    <property type="term" value="P:secondary metabolite biosynthetic process"/>
    <property type="evidence" value="ECO:0007669"/>
    <property type="project" value="UniProtKB-ARBA"/>
</dbReference>
<evidence type="ECO:0000256" key="3">
    <source>
        <dbReference type="ARBA" id="ARBA00022450"/>
    </source>
</evidence>
<dbReference type="Gene3D" id="3.40.50.1820">
    <property type="entry name" value="alpha/beta hydrolase"/>
    <property type="match status" value="1"/>
</dbReference>
<dbReference type="PANTHER" id="PTHR45527:SF1">
    <property type="entry name" value="FATTY ACID SYNTHASE"/>
    <property type="match status" value="1"/>
</dbReference>
<protein>
    <submittedName>
        <fullName evidence="6">Amino acid adenylation domain-containing protein</fullName>
    </submittedName>
</protein>